<dbReference type="KEGG" id="qsa:O6P43_005835"/>
<dbReference type="PANTHER" id="PTHR11937">
    <property type="entry name" value="ACTIN"/>
    <property type="match status" value="1"/>
</dbReference>
<comment type="similarity">
    <text evidence="6">Belongs to the actin family.</text>
</comment>
<organism evidence="7 8">
    <name type="scientific">Quillaja saponaria</name>
    <name type="common">Soap bark tree</name>
    <dbReference type="NCBI Taxonomy" id="32244"/>
    <lineage>
        <taxon>Eukaryota</taxon>
        <taxon>Viridiplantae</taxon>
        <taxon>Streptophyta</taxon>
        <taxon>Embryophyta</taxon>
        <taxon>Tracheophyta</taxon>
        <taxon>Spermatophyta</taxon>
        <taxon>Magnoliopsida</taxon>
        <taxon>eudicotyledons</taxon>
        <taxon>Gunneridae</taxon>
        <taxon>Pentapetalae</taxon>
        <taxon>rosids</taxon>
        <taxon>fabids</taxon>
        <taxon>Fabales</taxon>
        <taxon>Quillajaceae</taxon>
        <taxon>Quillaja</taxon>
    </lineage>
</organism>
<comment type="caution">
    <text evidence="7">The sequence shown here is derived from an EMBL/GenBank/DDBJ whole genome shotgun (WGS) entry which is preliminary data.</text>
</comment>
<accession>A0AAD7Q6Z4</accession>
<reference evidence="7" key="1">
    <citation type="journal article" date="2023" name="Science">
        <title>Elucidation of the pathway for biosynthesis of saponin adjuvants from the soapbark tree.</title>
        <authorList>
            <person name="Reed J."/>
            <person name="Orme A."/>
            <person name="El-Demerdash A."/>
            <person name="Owen C."/>
            <person name="Martin L.B.B."/>
            <person name="Misra R.C."/>
            <person name="Kikuchi S."/>
            <person name="Rejzek M."/>
            <person name="Martin A.C."/>
            <person name="Harkess A."/>
            <person name="Leebens-Mack J."/>
            <person name="Louveau T."/>
            <person name="Stephenson M.J."/>
            <person name="Osbourn A."/>
        </authorList>
    </citation>
    <scope>NUCLEOTIDE SEQUENCE</scope>
    <source>
        <strain evidence="7">S10</strain>
    </source>
</reference>
<dbReference type="InterPro" id="IPR043129">
    <property type="entry name" value="ATPase_NBD"/>
</dbReference>
<dbReference type="Gene3D" id="3.90.640.10">
    <property type="entry name" value="Actin, Chain A, domain 4"/>
    <property type="match status" value="1"/>
</dbReference>
<keyword evidence="5" id="KW-0206">Cytoskeleton</keyword>
<evidence type="ECO:0000256" key="1">
    <source>
        <dbReference type="ARBA" id="ARBA00004245"/>
    </source>
</evidence>
<dbReference type="FunFam" id="3.30.420.40:FF:000148">
    <property type="entry name" value="Actin, alpha skeletal muscle"/>
    <property type="match status" value="1"/>
</dbReference>
<evidence type="ECO:0000256" key="4">
    <source>
        <dbReference type="ARBA" id="ARBA00022840"/>
    </source>
</evidence>
<evidence type="ECO:0000256" key="2">
    <source>
        <dbReference type="ARBA" id="ARBA00022490"/>
    </source>
</evidence>
<dbReference type="EMBL" id="JARAOO010000003">
    <property type="protein sequence ID" value="KAJ7976002.1"/>
    <property type="molecule type" value="Genomic_DNA"/>
</dbReference>
<sequence length="396" mass="44720">MYILNSKAGLAGDDGPMAVFPSIVGRCRHAGLTVGKNGKDFCIGDEAVMKRGILSLKSPIENGIIINWDDMENIWNHTYNMFHVAPEDQSILLTETPFNPKFNREKMTQIMFETFKVPAMYITMAAVLSLYASGRTTGIILDSGEGLTHTVPIYEGYALPHSTLCSPLSGRGVTDAIIWFASLYDSSYARKYTLDYQIVREMKEKVAYIALDYQQEIEMAKTNRSTVEKSYEVIDGQIIFTTGPERFCSTEPLFQPSMLPIWVWGEQPFNYGIHELICNSIIKCDADIREDLYDKIVLSGGSTLFPGFVERLNNKIRAITPSGIKLHVVAPPERKFSAWIGGSLFASLDTFQKVLSIYRLSTLHMMNLNHPHIVLINSYDCRYVFQRKTMMNTGHQ</sequence>
<evidence type="ECO:0000256" key="5">
    <source>
        <dbReference type="ARBA" id="ARBA00023212"/>
    </source>
</evidence>
<evidence type="ECO:0000313" key="8">
    <source>
        <dbReference type="Proteomes" id="UP001163823"/>
    </source>
</evidence>
<proteinExistence type="inferred from homology"/>
<protein>
    <submittedName>
        <fullName evidence="7">Actin</fullName>
    </submittedName>
</protein>
<name>A0AAD7Q6Z4_QUISA</name>
<comment type="subcellular location">
    <subcellularLocation>
        <location evidence="1">Cytoplasm</location>
        <location evidence="1">Cytoskeleton</location>
    </subcellularLocation>
</comment>
<evidence type="ECO:0000313" key="7">
    <source>
        <dbReference type="EMBL" id="KAJ7976002.1"/>
    </source>
</evidence>
<dbReference type="PRINTS" id="PR00190">
    <property type="entry name" value="ACTIN"/>
</dbReference>
<dbReference type="Pfam" id="PF00022">
    <property type="entry name" value="Actin"/>
    <property type="match status" value="1"/>
</dbReference>
<dbReference type="GO" id="GO:0005524">
    <property type="term" value="F:ATP binding"/>
    <property type="evidence" value="ECO:0007669"/>
    <property type="project" value="UniProtKB-KW"/>
</dbReference>
<keyword evidence="2" id="KW-0963">Cytoplasm</keyword>
<dbReference type="Gene3D" id="3.30.420.40">
    <property type="match status" value="2"/>
</dbReference>
<evidence type="ECO:0000256" key="6">
    <source>
        <dbReference type="RuleBase" id="RU000487"/>
    </source>
</evidence>
<evidence type="ECO:0000256" key="3">
    <source>
        <dbReference type="ARBA" id="ARBA00022741"/>
    </source>
</evidence>
<dbReference type="GO" id="GO:0005856">
    <property type="term" value="C:cytoskeleton"/>
    <property type="evidence" value="ECO:0007669"/>
    <property type="project" value="UniProtKB-SubCell"/>
</dbReference>
<dbReference type="InterPro" id="IPR004000">
    <property type="entry name" value="Actin"/>
</dbReference>
<dbReference type="AlphaFoldDB" id="A0AAD7Q6Z4"/>
<dbReference type="Proteomes" id="UP001163823">
    <property type="component" value="Chromosome 3"/>
</dbReference>
<keyword evidence="4" id="KW-0067">ATP-binding</keyword>
<dbReference type="SUPFAM" id="SSF53067">
    <property type="entry name" value="Actin-like ATPase domain"/>
    <property type="match status" value="2"/>
</dbReference>
<keyword evidence="3" id="KW-0547">Nucleotide-binding</keyword>
<gene>
    <name evidence="7" type="ORF">O6P43_005835</name>
</gene>
<dbReference type="SMART" id="SM00268">
    <property type="entry name" value="ACTIN"/>
    <property type="match status" value="1"/>
</dbReference>
<keyword evidence="8" id="KW-1185">Reference proteome</keyword>